<evidence type="ECO:0000313" key="2">
    <source>
        <dbReference type="EMBL" id="SHH36741.1"/>
    </source>
</evidence>
<evidence type="ECO:0000259" key="1">
    <source>
        <dbReference type="PROSITE" id="PS50943"/>
    </source>
</evidence>
<dbReference type="AlphaFoldDB" id="A0A1M5SE46"/>
<proteinExistence type="predicted"/>
<dbReference type="EMBL" id="FQXM01000004">
    <property type="protein sequence ID" value="SHH36741.1"/>
    <property type="molecule type" value="Genomic_DNA"/>
</dbReference>
<dbReference type="InterPro" id="IPR010982">
    <property type="entry name" value="Lambda_DNA-bd_dom_sf"/>
</dbReference>
<dbReference type="Proteomes" id="UP000184447">
    <property type="component" value="Unassembled WGS sequence"/>
</dbReference>
<dbReference type="CDD" id="cd00093">
    <property type="entry name" value="HTH_XRE"/>
    <property type="match status" value="1"/>
</dbReference>
<dbReference type="OrthoDB" id="9804186at2"/>
<keyword evidence="3" id="KW-1185">Reference proteome</keyword>
<dbReference type="Pfam" id="PF13443">
    <property type="entry name" value="HTH_26"/>
    <property type="match status" value="1"/>
</dbReference>
<dbReference type="Gene3D" id="1.10.260.40">
    <property type="entry name" value="lambda repressor-like DNA-binding domains"/>
    <property type="match status" value="1"/>
</dbReference>
<dbReference type="SUPFAM" id="SSF47413">
    <property type="entry name" value="lambda repressor-like DNA-binding domains"/>
    <property type="match status" value="1"/>
</dbReference>
<sequence>MLKLRIKDILEEQNKTVYWLAKQIGMSQNSAGRLVKNETSSINFENLEKIIKALDCNFDDIFEIKD</sequence>
<reference evidence="2 3" key="1">
    <citation type="submission" date="2016-11" db="EMBL/GenBank/DDBJ databases">
        <authorList>
            <person name="Jaros S."/>
            <person name="Januszkiewicz K."/>
            <person name="Wedrychowicz H."/>
        </authorList>
    </citation>
    <scope>NUCLEOTIDE SEQUENCE [LARGE SCALE GENOMIC DNA]</scope>
    <source>
        <strain evidence="2 3">DSM 8605</strain>
    </source>
</reference>
<dbReference type="RefSeq" id="WP_073337220.1">
    <property type="nucleotide sequence ID" value="NZ_FQXM01000004.1"/>
</dbReference>
<name>A0A1M5SE46_9CLOT</name>
<accession>A0A1M5SE46</accession>
<organism evidence="2 3">
    <name type="scientific">Clostridium grantii DSM 8605</name>
    <dbReference type="NCBI Taxonomy" id="1121316"/>
    <lineage>
        <taxon>Bacteria</taxon>
        <taxon>Bacillati</taxon>
        <taxon>Bacillota</taxon>
        <taxon>Clostridia</taxon>
        <taxon>Eubacteriales</taxon>
        <taxon>Clostridiaceae</taxon>
        <taxon>Clostridium</taxon>
    </lineage>
</organism>
<dbReference type="SMART" id="SM00530">
    <property type="entry name" value="HTH_XRE"/>
    <property type="match status" value="1"/>
</dbReference>
<dbReference type="PROSITE" id="PS50943">
    <property type="entry name" value="HTH_CROC1"/>
    <property type="match status" value="1"/>
</dbReference>
<feature type="domain" description="HTH cro/C1-type" evidence="1">
    <location>
        <begin position="6"/>
        <end position="61"/>
    </location>
</feature>
<protein>
    <submittedName>
        <fullName evidence="2">Putative transcriptional regulator</fullName>
    </submittedName>
</protein>
<evidence type="ECO:0000313" key="3">
    <source>
        <dbReference type="Proteomes" id="UP000184447"/>
    </source>
</evidence>
<dbReference type="InterPro" id="IPR001387">
    <property type="entry name" value="Cro/C1-type_HTH"/>
</dbReference>
<gene>
    <name evidence="2" type="ORF">SAMN02745207_00888</name>
</gene>
<dbReference type="GO" id="GO:0003677">
    <property type="term" value="F:DNA binding"/>
    <property type="evidence" value="ECO:0007669"/>
    <property type="project" value="InterPro"/>
</dbReference>
<dbReference type="STRING" id="1121316.SAMN02745207_00888"/>